<dbReference type="Gene3D" id="1.10.510.10">
    <property type="entry name" value="Transferase(Phosphotransferase) domain 1"/>
    <property type="match status" value="1"/>
</dbReference>
<dbReference type="InterPro" id="IPR000719">
    <property type="entry name" value="Prot_kinase_dom"/>
</dbReference>
<dbReference type="PROSITE" id="PS50011">
    <property type="entry name" value="PROTEIN_KINASE_DOM"/>
    <property type="match status" value="1"/>
</dbReference>
<organism evidence="2 3">
    <name type="scientific">Echria macrotheca</name>
    <dbReference type="NCBI Taxonomy" id="438768"/>
    <lineage>
        <taxon>Eukaryota</taxon>
        <taxon>Fungi</taxon>
        <taxon>Dikarya</taxon>
        <taxon>Ascomycota</taxon>
        <taxon>Pezizomycotina</taxon>
        <taxon>Sordariomycetes</taxon>
        <taxon>Sordariomycetidae</taxon>
        <taxon>Sordariales</taxon>
        <taxon>Schizotheciaceae</taxon>
        <taxon>Echria</taxon>
    </lineage>
</organism>
<dbReference type="GO" id="GO:0005524">
    <property type="term" value="F:ATP binding"/>
    <property type="evidence" value="ECO:0007669"/>
    <property type="project" value="InterPro"/>
</dbReference>
<dbReference type="AlphaFoldDB" id="A0AAJ0FD19"/>
<feature type="domain" description="Protein kinase" evidence="1">
    <location>
        <begin position="161"/>
        <end position="498"/>
    </location>
</feature>
<dbReference type="InterPro" id="IPR011009">
    <property type="entry name" value="Kinase-like_dom_sf"/>
</dbReference>
<proteinExistence type="predicted"/>
<reference evidence="2" key="1">
    <citation type="submission" date="2023-06" db="EMBL/GenBank/DDBJ databases">
        <title>Genome-scale phylogeny and comparative genomics of the fungal order Sordariales.</title>
        <authorList>
            <consortium name="Lawrence Berkeley National Laboratory"/>
            <person name="Hensen N."/>
            <person name="Bonometti L."/>
            <person name="Westerberg I."/>
            <person name="Brannstrom I.O."/>
            <person name="Guillou S."/>
            <person name="Cros-Aarteil S."/>
            <person name="Calhoun S."/>
            <person name="Haridas S."/>
            <person name="Kuo A."/>
            <person name="Mondo S."/>
            <person name="Pangilinan J."/>
            <person name="Riley R."/>
            <person name="Labutti K."/>
            <person name="Andreopoulos B."/>
            <person name="Lipzen A."/>
            <person name="Chen C."/>
            <person name="Yanf M."/>
            <person name="Daum C."/>
            <person name="Ng V."/>
            <person name="Clum A."/>
            <person name="Steindorff A."/>
            <person name="Ohm R."/>
            <person name="Martin F."/>
            <person name="Silar P."/>
            <person name="Natvig D."/>
            <person name="Lalanne C."/>
            <person name="Gautier V."/>
            <person name="Ament-Velasquez S.L."/>
            <person name="Kruys A."/>
            <person name="Hutchinson M.I."/>
            <person name="Powell A.J."/>
            <person name="Barry K."/>
            <person name="Miller A.N."/>
            <person name="Grigoriev I.V."/>
            <person name="Debuchy R."/>
            <person name="Gladieux P."/>
            <person name="Thoren M.H."/>
            <person name="Johannesson H."/>
        </authorList>
    </citation>
    <scope>NUCLEOTIDE SEQUENCE</scope>
    <source>
        <strain evidence="2">PSN4</strain>
    </source>
</reference>
<evidence type="ECO:0000259" key="1">
    <source>
        <dbReference type="PROSITE" id="PS50011"/>
    </source>
</evidence>
<dbReference type="Proteomes" id="UP001239445">
    <property type="component" value="Unassembled WGS sequence"/>
</dbReference>
<dbReference type="SUPFAM" id="SSF56112">
    <property type="entry name" value="Protein kinase-like (PK-like)"/>
    <property type="match status" value="1"/>
</dbReference>
<sequence length="531" mass="59177">MYGKELTQAYQAFRDAGDEIKDKILIIEAVWHRSSIQIQFARRIFSTVPAEYCRVHLDAFETLKAKLATAVNKLESVAAPFSKDSRTGIVIGKLKYAIIRDSLDAAISDLERWQRVFDPTWFLLLRIGDKLIDSELTPKVVLPSNPPSQPPATPTPLLTARNLRGALSSGSPVEVHVSLPENGLDWETAVPIPYSSSTRIIQRAGSTKFFVVDTIVCDSHLNIASARTDAESLAKKLRHIDPSVFGLLACHGIIKRKDKSSGRLSFIDLIFRPPAGPAETKLYRAYTLRERLMQPRGLISLTQVLDIARKLASAVSFIHTCEFVHKNIRPEAIVFFGNPDDECGDLGSAYILGFDSFRNINFQTMRKGDVAWHRNLYRHPQRQGVRANEAYVMQHDVYSLGVCLLELGLWESFVSYRKEGMEGQTVVPNESMTQLLGDVVSGDGGEVESALPPPSGVRAKERLVHLARTRLPVKMGDRYTAVVVTCLTCLDEDNVDFFGDAGEDTMQDKDGVLVGARFIEKVLFRLDEICV</sequence>
<comment type="caution">
    <text evidence="2">The sequence shown here is derived from an EMBL/GenBank/DDBJ whole genome shotgun (WGS) entry which is preliminary data.</text>
</comment>
<keyword evidence="3" id="KW-1185">Reference proteome</keyword>
<evidence type="ECO:0000313" key="3">
    <source>
        <dbReference type="Proteomes" id="UP001239445"/>
    </source>
</evidence>
<dbReference type="GO" id="GO:0004672">
    <property type="term" value="F:protein kinase activity"/>
    <property type="evidence" value="ECO:0007669"/>
    <property type="project" value="InterPro"/>
</dbReference>
<evidence type="ECO:0000313" key="2">
    <source>
        <dbReference type="EMBL" id="KAK1758923.1"/>
    </source>
</evidence>
<protein>
    <recommendedName>
        <fullName evidence="1">Protein kinase domain-containing protein</fullName>
    </recommendedName>
</protein>
<dbReference type="PANTHER" id="PTHR37542">
    <property type="entry name" value="HELO DOMAIN-CONTAINING PROTEIN-RELATED"/>
    <property type="match status" value="1"/>
</dbReference>
<name>A0AAJ0FD19_9PEZI</name>
<dbReference type="EMBL" id="MU839828">
    <property type="protein sequence ID" value="KAK1758923.1"/>
    <property type="molecule type" value="Genomic_DNA"/>
</dbReference>
<dbReference type="PANTHER" id="PTHR37542:SF1">
    <property type="entry name" value="PRION-INHIBITION AND PROPAGATION HELO DOMAIN-CONTAINING PROTEIN"/>
    <property type="match status" value="1"/>
</dbReference>
<gene>
    <name evidence="2" type="ORF">QBC47DRAFT_96883</name>
</gene>
<accession>A0AAJ0FD19</accession>